<feature type="chain" id="PRO_5047433320" description="Gram-positive cocci surface proteins LPxTG domain-containing protein" evidence="2">
    <location>
        <begin position="20"/>
        <end position="110"/>
    </location>
</feature>
<accession>A0ABM5WBH5</accession>
<keyword evidence="1" id="KW-1133">Transmembrane helix</keyword>
<gene>
    <name evidence="3" type="ORF">ATZ33_15485</name>
</gene>
<keyword evidence="4" id="KW-1185">Reference proteome</keyword>
<reference evidence="3 4" key="1">
    <citation type="submission" date="2015-12" db="EMBL/GenBank/DDBJ databases">
        <authorList>
            <person name="Lauer A."/>
            <person name="Humrighouse B."/>
            <person name="Loparev V."/>
            <person name="Shewmaker P.L."/>
            <person name="Whitney A.M."/>
            <person name="McLaughlin R.W."/>
        </authorList>
    </citation>
    <scope>NUCLEOTIDE SEQUENCE [LARGE SCALE GENOMIC DNA]</scope>
    <source>
        <strain evidence="3 4">LMG 23085</strain>
    </source>
</reference>
<dbReference type="Proteomes" id="UP000065511">
    <property type="component" value="Chromosome"/>
</dbReference>
<organism evidence="3 4">
    <name type="scientific">Enterococcus silesiacus</name>
    <dbReference type="NCBI Taxonomy" id="332949"/>
    <lineage>
        <taxon>Bacteria</taxon>
        <taxon>Bacillati</taxon>
        <taxon>Bacillota</taxon>
        <taxon>Bacilli</taxon>
        <taxon>Lactobacillales</taxon>
        <taxon>Enterococcaceae</taxon>
        <taxon>Enterococcus</taxon>
    </lineage>
</organism>
<feature type="transmembrane region" description="Helical" evidence="1">
    <location>
        <begin position="79"/>
        <end position="102"/>
    </location>
</feature>
<evidence type="ECO:0000313" key="4">
    <source>
        <dbReference type="Proteomes" id="UP000065511"/>
    </source>
</evidence>
<evidence type="ECO:0000313" key="3">
    <source>
        <dbReference type="EMBL" id="ALS02727.1"/>
    </source>
</evidence>
<dbReference type="EMBL" id="CP013614">
    <property type="protein sequence ID" value="ALS02727.1"/>
    <property type="molecule type" value="Genomic_DNA"/>
</dbReference>
<evidence type="ECO:0008006" key="5">
    <source>
        <dbReference type="Google" id="ProtNLM"/>
    </source>
</evidence>
<name>A0ABM5WBH5_9ENTE</name>
<keyword evidence="1" id="KW-0812">Transmembrane</keyword>
<keyword evidence="1" id="KW-0472">Membrane</keyword>
<feature type="signal peptide" evidence="2">
    <location>
        <begin position="1"/>
        <end position="19"/>
    </location>
</feature>
<evidence type="ECO:0000256" key="2">
    <source>
        <dbReference type="SAM" id="SignalP"/>
    </source>
</evidence>
<protein>
    <recommendedName>
        <fullName evidence="5">Gram-positive cocci surface proteins LPxTG domain-containing protein</fullName>
    </recommendedName>
</protein>
<evidence type="ECO:0000256" key="1">
    <source>
        <dbReference type="SAM" id="Phobius"/>
    </source>
</evidence>
<proteinExistence type="predicted"/>
<keyword evidence="2" id="KW-0732">Signal</keyword>
<sequence length="110" mass="11788">MKKCVIVLFFLIMINGLLAGKVVEATVKSDTTEVGIVFKEGTPSLPKPPIDSKLPDTNMPYIPKPSSGTNGKLPSMGDLITSLIWTLLGCSILIVFVGVLSLKNIMLKTV</sequence>